<sequence length="82" mass="8710">MAVLRMVHSHSQSQHNNNISGTQHFLHDFLGMKSTDTSTDVRLPEASVSASSADARGPFSSTSETASGKEERGGVCLVSSMD</sequence>
<keyword evidence="4" id="KW-1185">Reference proteome</keyword>
<dbReference type="EMBL" id="CM001220">
    <property type="protein sequence ID" value="KEH28837.1"/>
    <property type="molecule type" value="Genomic_DNA"/>
</dbReference>
<evidence type="ECO:0000256" key="1">
    <source>
        <dbReference type="SAM" id="MobiDB-lite"/>
    </source>
</evidence>
<accession>A0A072UGN6</accession>
<dbReference type="PaxDb" id="3880-AES86704"/>
<feature type="region of interest" description="Disordered" evidence="1">
    <location>
        <begin position="1"/>
        <end position="20"/>
    </location>
</feature>
<evidence type="ECO:0000313" key="2">
    <source>
        <dbReference type="EMBL" id="KEH28837.1"/>
    </source>
</evidence>
<proteinExistence type="predicted"/>
<feature type="compositionally biased region" description="Low complexity" evidence="1">
    <location>
        <begin position="9"/>
        <end position="18"/>
    </location>
</feature>
<dbReference type="EnsemblPlants" id="KEH28837">
    <property type="protein sequence ID" value="KEH28837"/>
    <property type="gene ID" value="MTR_4g013390"/>
</dbReference>
<reference evidence="2 4" key="2">
    <citation type="journal article" date="2014" name="BMC Genomics">
        <title>An improved genome release (version Mt4.0) for the model legume Medicago truncatula.</title>
        <authorList>
            <person name="Tang H."/>
            <person name="Krishnakumar V."/>
            <person name="Bidwell S."/>
            <person name="Rosen B."/>
            <person name="Chan A."/>
            <person name="Zhou S."/>
            <person name="Gentzbittel L."/>
            <person name="Childs K.L."/>
            <person name="Yandell M."/>
            <person name="Gundlach H."/>
            <person name="Mayer K.F."/>
            <person name="Schwartz D.C."/>
            <person name="Town C.D."/>
        </authorList>
    </citation>
    <scope>GENOME REANNOTATION</scope>
    <source>
        <strain evidence="2">A17</strain>
        <strain evidence="3 4">cv. Jemalong A17</strain>
    </source>
</reference>
<dbReference type="AlphaFoldDB" id="A0A072UGN6"/>
<feature type="region of interest" description="Disordered" evidence="1">
    <location>
        <begin position="36"/>
        <end position="82"/>
    </location>
</feature>
<dbReference type="HOGENOM" id="CLU_2561757_0_0_1"/>
<reference evidence="3" key="3">
    <citation type="submission" date="2015-04" db="UniProtKB">
        <authorList>
            <consortium name="EnsemblPlants"/>
        </authorList>
    </citation>
    <scope>IDENTIFICATION</scope>
    <source>
        <strain evidence="3">cv. Jemalong A17</strain>
    </source>
</reference>
<gene>
    <name evidence="2" type="ordered locus">MTR_4g013390</name>
</gene>
<reference evidence="2 4" key="1">
    <citation type="journal article" date="2011" name="Nature">
        <title>The Medicago genome provides insight into the evolution of rhizobial symbioses.</title>
        <authorList>
            <person name="Young N.D."/>
            <person name="Debelle F."/>
            <person name="Oldroyd G.E."/>
            <person name="Geurts R."/>
            <person name="Cannon S.B."/>
            <person name="Udvardi M.K."/>
            <person name="Benedito V.A."/>
            <person name="Mayer K.F."/>
            <person name="Gouzy J."/>
            <person name="Schoof H."/>
            <person name="Van de Peer Y."/>
            <person name="Proost S."/>
            <person name="Cook D.R."/>
            <person name="Meyers B.C."/>
            <person name="Spannagl M."/>
            <person name="Cheung F."/>
            <person name="De Mita S."/>
            <person name="Krishnakumar V."/>
            <person name="Gundlach H."/>
            <person name="Zhou S."/>
            <person name="Mudge J."/>
            <person name="Bharti A.K."/>
            <person name="Murray J.D."/>
            <person name="Naoumkina M.A."/>
            <person name="Rosen B."/>
            <person name="Silverstein K.A."/>
            <person name="Tang H."/>
            <person name="Rombauts S."/>
            <person name="Zhao P.X."/>
            <person name="Zhou P."/>
            <person name="Barbe V."/>
            <person name="Bardou P."/>
            <person name="Bechner M."/>
            <person name="Bellec A."/>
            <person name="Berger A."/>
            <person name="Berges H."/>
            <person name="Bidwell S."/>
            <person name="Bisseling T."/>
            <person name="Choisne N."/>
            <person name="Couloux A."/>
            <person name="Denny R."/>
            <person name="Deshpande S."/>
            <person name="Dai X."/>
            <person name="Doyle J.J."/>
            <person name="Dudez A.M."/>
            <person name="Farmer A.D."/>
            <person name="Fouteau S."/>
            <person name="Franken C."/>
            <person name="Gibelin C."/>
            <person name="Gish J."/>
            <person name="Goldstein S."/>
            <person name="Gonzalez A.J."/>
            <person name="Green P.J."/>
            <person name="Hallab A."/>
            <person name="Hartog M."/>
            <person name="Hua A."/>
            <person name="Humphray S.J."/>
            <person name="Jeong D.H."/>
            <person name="Jing Y."/>
            <person name="Jocker A."/>
            <person name="Kenton S.M."/>
            <person name="Kim D.J."/>
            <person name="Klee K."/>
            <person name="Lai H."/>
            <person name="Lang C."/>
            <person name="Lin S."/>
            <person name="Macmil S.L."/>
            <person name="Magdelenat G."/>
            <person name="Matthews L."/>
            <person name="McCorrison J."/>
            <person name="Monaghan E.L."/>
            <person name="Mun J.H."/>
            <person name="Najar F.Z."/>
            <person name="Nicholson C."/>
            <person name="Noirot C."/>
            <person name="O'Bleness M."/>
            <person name="Paule C.R."/>
            <person name="Poulain J."/>
            <person name="Prion F."/>
            <person name="Qin B."/>
            <person name="Qu C."/>
            <person name="Retzel E.F."/>
            <person name="Riddle C."/>
            <person name="Sallet E."/>
            <person name="Samain S."/>
            <person name="Samson N."/>
            <person name="Sanders I."/>
            <person name="Saurat O."/>
            <person name="Scarpelli C."/>
            <person name="Schiex T."/>
            <person name="Segurens B."/>
            <person name="Severin A.J."/>
            <person name="Sherrier D.J."/>
            <person name="Shi R."/>
            <person name="Sims S."/>
            <person name="Singer S.R."/>
            <person name="Sinharoy S."/>
            <person name="Sterck L."/>
            <person name="Viollet A."/>
            <person name="Wang B.B."/>
            <person name="Wang K."/>
            <person name="Wang M."/>
            <person name="Wang X."/>
            <person name="Warfsmann J."/>
            <person name="Weissenbach J."/>
            <person name="White D.D."/>
            <person name="White J.D."/>
            <person name="Wiley G.B."/>
            <person name="Wincker P."/>
            <person name="Xing Y."/>
            <person name="Yang L."/>
            <person name="Yao Z."/>
            <person name="Ying F."/>
            <person name="Zhai J."/>
            <person name="Zhou L."/>
            <person name="Zuber A."/>
            <person name="Denarie J."/>
            <person name="Dixon R.A."/>
            <person name="May G.D."/>
            <person name="Schwartz D.C."/>
            <person name="Rogers J."/>
            <person name="Quetier F."/>
            <person name="Town C.D."/>
            <person name="Roe B.A."/>
        </authorList>
    </citation>
    <scope>NUCLEOTIDE SEQUENCE [LARGE SCALE GENOMIC DNA]</scope>
    <source>
        <strain evidence="2">A17</strain>
        <strain evidence="3 4">cv. Jemalong A17</strain>
    </source>
</reference>
<name>A0A072UGN6_MEDTR</name>
<organism evidence="2 4">
    <name type="scientific">Medicago truncatula</name>
    <name type="common">Barrel medic</name>
    <name type="synonym">Medicago tribuloides</name>
    <dbReference type="NCBI Taxonomy" id="3880"/>
    <lineage>
        <taxon>Eukaryota</taxon>
        <taxon>Viridiplantae</taxon>
        <taxon>Streptophyta</taxon>
        <taxon>Embryophyta</taxon>
        <taxon>Tracheophyta</taxon>
        <taxon>Spermatophyta</taxon>
        <taxon>Magnoliopsida</taxon>
        <taxon>eudicotyledons</taxon>
        <taxon>Gunneridae</taxon>
        <taxon>Pentapetalae</taxon>
        <taxon>rosids</taxon>
        <taxon>fabids</taxon>
        <taxon>Fabales</taxon>
        <taxon>Fabaceae</taxon>
        <taxon>Papilionoideae</taxon>
        <taxon>50 kb inversion clade</taxon>
        <taxon>NPAAA clade</taxon>
        <taxon>Hologalegina</taxon>
        <taxon>IRL clade</taxon>
        <taxon>Trifolieae</taxon>
        <taxon>Medicago</taxon>
    </lineage>
</organism>
<dbReference type="Proteomes" id="UP000002051">
    <property type="component" value="Chromosome 4"/>
</dbReference>
<evidence type="ECO:0000313" key="4">
    <source>
        <dbReference type="Proteomes" id="UP000002051"/>
    </source>
</evidence>
<protein>
    <submittedName>
        <fullName evidence="2 3">Uncharacterized protein</fullName>
    </submittedName>
</protein>
<evidence type="ECO:0000313" key="3">
    <source>
        <dbReference type="EnsemblPlants" id="KEH28837"/>
    </source>
</evidence>